<name>A0A151SVE6_CAJCA</name>
<dbReference type="InterPro" id="IPR044839">
    <property type="entry name" value="NDR1-like"/>
</dbReference>
<evidence type="ECO:0000313" key="3">
    <source>
        <dbReference type="EMBL" id="KYP58746.1"/>
    </source>
</evidence>
<gene>
    <name evidence="3" type="ORF">KK1_014167</name>
</gene>
<dbReference type="Gramene" id="C.cajan_13745.t">
    <property type="protein sequence ID" value="C.cajan_13745.t.cds1"/>
    <property type="gene ID" value="C.cajan_13745"/>
</dbReference>
<evidence type="ECO:0000313" key="4">
    <source>
        <dbReference type="Proteomes" id="UP000075243"/>
    </source>
</evidence>
<dbReference type="STRING" id="3821.A0A151SVE6"/>
<sequence length="187" mass="20828">MASRGLKTCLCMFLLFLIIVIVVIVTLSLTMFKPKSPNITVYPVGLEHFDYSVLFNSSITSVNLPMIINVQNPNYGSFEHKHFVSYVKFHDSIVGEVPMEAEKVAARSQINMTTHVDLMIGNLIHDPNFISDVTIGTLNFTSTFTLKGKASVLKIFKVKAYVHNSCDISLHILSKKVNSTCISSLKL</sequence>
<dbReference type="PANTHER" id="PTHR31234">
    <property type="entry name" value="LATE EMBRYOGENESIS ABUNDANT (LEA) HYDROXYPROLINE-RICH GLYCOPROTEIN FAMILY"/>
    <property type="match status" value="1"/>
</dbReference>
<organism evidence="3 4">
    <name type="scientific">Cajanus cajan</name>
    <name type="common">Pigeon pea</name>
    <name type="synonym">Cajanus indicus</name>
    <dbReference type="NCBI Taxonomy" id="3821"/>
    <lineage>
        <taxon>Eukaryota</taxon>
        <taxon>Viridiplantae</taxon>
        <taxon>Streptophyta</taxon>
        <taxon>Embryophyta</taxon>
        <taxon>Tracheophyta</taxon>
        <taxon>Spermatophyta</taxon>
        <taxon>Magnoliopsida</taxon>
        <taxon>eudicotyledons</taxon>
        <taxon>Gunneridae</taxon>
        <taxon>Pentapetalae</taxon>
        <taxon>rosids</taxon>
        <taxon>fabids</taxon>
        <taxon>Fabales</taxon>
        <taxon>Fabaceae</taxon>
        <taxon>Papilionoideae</taxon>
        <taxon>50 kb inversion clade</taxon>
        <taxon>NPAAA clade</taxon>
        <taxon>indigoferoid/millettioid clade</taxon>
        <taxon>Phaseoleae</taxon>
        <taxon>Cajanus</taxon>
    </lineage>
</organism>
<protein>
    <recommendedName>
        <fullName evidence="5">Late embryogenesis abundant protein LEA-2 subgroup domain-containing protein</fullName>
    </recommendedName>
</protein>
<dbReference type="Proteomes" id="UP000075243">
    <property type="component" value="Chromosome 10"/>
</dbReference>
<dbReference type="GO" id="GO:0016020">
    <property type="term" value="C:membrane"/>
    <property type="evidence" value="ECO:0007669"/>
    <property type="project" value="UniProtKB-SubCell"/>
</dbReference>
<keyword evidence="2" id="KW-0472">Membrane</keyword>
<proteinExistence type="predicted"/>
<dbReference type="EMBL" id="CM003612">
    <property type="protein sequence ID" value="KYP58746.1"/>
    <property type="molecule type" value="Genomic_DNA"/>
</dbReference>
<reference evidence="3 4" key="1">
    <citation type="journal article" date="2012" name="Nat. Biotechnol.">
        <title>Draft genome sequence of pigeonpea (Cajanus cajan), an orphan legume crop of resource-poor farmers.</title>
        <authorList>
            <person name="Varshney R.K."/>
            <person name="Chen W."/>
            <person name="Li Y."/>
            <person name="Bharti A.K."/>
            <person name="Saxena R.K."/>
            <person name="Schlueter J.A."/>
            <person name="Donoghue M.T."/>
            <person name="Azam S."/>
            <person name="Fan G."/>
            <person name="Whaley A.M."/>
            <person name="Farmer A.D."/>
            <person name="Sheridan J."/>
            <person name="Iwata A."/>
            <person name="Tuteja R."/>
            <person name="Penmetsa R.V."/>
            <person name="Wu W."/>
            <person name="Upadhyaya H.D."/>
            <person name="Yang S.P."/>
            <person name="Shah T."/>
            <person name="Saxena K.B."/>
            <person name="Michael T."/>
            <person name="McCombie W.R."/>
            <person name="Yang B."/>
            <person name="Zhang G."/>
            <person name="Yang H."/>
            <person name="Wang J."/>
            <person name="Spillane C."/>
            <person name="Cook D.R."/>
            <person name="May G.D."/>
            <person name="Xu X."/>
            <person name="Jackson S.A."/>
        </authorList>
    </citation>
    <scope>NUCLEOTIDE SEQUENCE [LARGE SCALE GENOMIC DNA]</scope>
    <source>
        <strain evidence="4">cv. Asha</strain>
    </source>
</reference>
<dbReference type="OMA" id="HAPFRYG"/>
<evidence type="ECO:0008006" key="5">
    <source>
        <dbReference type="Google" id="ProtNLM"/>
    </source>
</evidence>
<accession>A0A151SVE6</accession>
<dbReference type="GO" id="GO:0098542">
    <property type="term" value="P:defense response to other organism"/>
    <property type="evidence" value="ECO:0007669"/>
    <property type="project" value="InterPro"/>
</dbReference>
<keyword evidence="4" id="KW-1185">Reference proteome</keyword>
<evidence type="ECO:0000256" key="2">
    <source>
        <dbReference type="ARBA" id="ARBA00023136"/>
    </source>
</evidence>
<dbReference type="PANTHER" id="PTHR31234:SF65">
    <property type="entry name" value="LATE EMBRYOGENESIS ABUNDANT PROTEIN, LEA_2 SUBGROUP"/>
    <property type="match status" value="1"/>
</dbReference>
<dbReference type="AlphaFoldDB" id="A0A151SVE6"/>
<comment type="subcellular location">
    <subcellularLocation>
        <location evidence="1">Membrane</location>
    </subcellularLocation>
</comment>
<evidence type="ECO:0000256" key="1">
    <source>
        <dbReference type="ARBA" id="ARBA00004370"/>
    </source>
</evidence>